<evidence type="ECO:0000256" key="11">
    <source>
        <dbReference type="PIRSR" id="PIRSR006268-2"/>
    </source>
</evidence>
<keyword evidence="4 10" id="KW-0808">Transferase</keyword>
<dbReference type="InterPro" id="IPR024932">
    <property type="entry name" value="ApbE"/>
</dbReference>
<name>A0A318S877_9DEIO</name>
<dbReference type="OrthoDB" id="9778595at2"/>
<evidence type="ECO:0000256" key="5">
    <source>
        <dbReference type="ARBA" id="ARBA00022723"/>
    </source>
</evidence>
<feature type="binding site" evidence="11">
    <location>
        <position position="270"/>
    </location>
    <ligand>
        <name>Mg(2+)</name>
        <dbReference type="ChEBI" id="CHEBI:18420"/>
    </ligand>
</feature>
<dbReference type="Gene3D" id="3.10.520.10">
    <property type="entry name" value="ApbE-like domains"/>
    <property type="match status" value="1"/>
</dbReference>
<proteinExistence type="inferred from homology"/>
<dbReference type="EMBL" id="QJSX01000009">
    <property type="protein sequence ID" value="PYE53253.1"/>
    <property type="molecule type" value="Genomic_DNA"/>
</dbReference>
<keyword evidence="3 10" id="KW-0285">Flavoprotein</keyword>
<evidence type="ECO:0000256" key="1">
    <source>
        <dbReference type="ARBA" id="ARBA00011955"/>
    </source>
</evidence>
<feature type="binding site" evidence="11">
    <location>
        <position position="266"/>
    </location>
    <ligand>
        <name>Mg(2+)</name>
        <dbReference type="ChEBI" id="CHEBI:18420"/>
    </ligand>
</feature>
<dbReference type="AlphaFoldDB" id="A0A318S877"/>
<comment type="caution">
    <text evidence="12">The sequence shown here is derived from an EMBL/GenBank/DDBJ whole genome shotgun (WGS) entry which is preliminary data.</text>
</comment>
<dbReference type="SUPFAM" id="SSF143631">
    <property type="entry name" value="ApbE-like"/>
    <property type="match status" value="1"/>
</dbReference>
<accession>A0A318S877</accession>
<protein>
    <recommendedName>
        <fullName evidence="2 10">FAD:protein FMN transferase</fullName>
        <ecNumber evidence="1 10">2.7.1.180</ecNumber>
    </recommendedName>
    <alternativeName>
        <fullName evidence="8 10">Flavin transferase</fullName>
    </alternativeName>
</protein>
<evidence type="ECO:0000313" key="13">
    <source>
        <dbReference type="Proteomes" id="UP000248326"/>
    </source>
</evidence>
<evidence type="ECO:0000256" key="4">
    <source>
        <dbReference type="ARBA" id="ARBA00022679"/>
    </source>
</evidence>
<evidence type="ECO:0000256" key="10">
    <source>
        <dbReference type="PIRNR" id="PIRNR006268"/>
    </source>
</evidence>
<evidence type="ECO:0000256" key="8">
    <source>
        <dbReference type="ARBA" id="ARBA00031306"/>
    </source>
</evidence>
<gene>
    <name evidence="12" type="ORF">DES52_10925</name>
</gene>
<dbReference type="RefSeq" id="WP_110887068.1">
    <property type="nucleotide sequence ID" value="NZ_QJSX01000009.1"/>
</dbReference>
<keyword evidence="13" id="KW-1185">Reference proteome</keyword>
<organism evidence="12 13">
    <name type="scientific">Deinococcus yavapaiensis KR-236</name>
    <dbReference type="NCBI Taxonomy" id="694435"/>
    <lineage>
        <taxon>Bacteria</taxon>
        <taxon>Thermotogati</taxon>
        <taxon>Deinococcota</taxon>
        <taxon>Deinococci</taxon>
        <taxon>Deinococcales</taxon>
        <taxon>Deinococcaceae</taxon>
        <taxon>Deinococcus</taxon>
    </lineage>
</organism>
<evidence type="ECO:0000256" key="9">
    <source>
        <dbReference type="ARBA" id="ARBA00048540"/>
    </source>
</evidence>
<dbReference type="Pfam" id="PF02424">
    <property type="entry name" value="ApbE"/>
    <property type="match status" value="1"/>
</dbReference>
<reference evidence="12 13" key="1">
    <citation type="submission" date="2018-06" db="EMBL/GenBank/DDBJ databases">
        <title>Genomic Encyclopedia of Type Strains, Phase IV (KMG-IV): sequencing the most valuable type-strain genomes for metagenomic binning, comparative biology and taxonomic classification.</title>
        <authorList>
            <person name="Goeker M."/>
        </authorList>
    </citation>
    <scope>NUCLEOTIDE SEQUENCE [LARGE SCALE GENOMIC DNA]</scope>
    <source>
        <strain evidence="12 13">DSM 18048</strain>
    </source>
</reference>
<dbReference type="EC" id="2.7.1.180" evidence="1 10"/>
<dbReference type="Proteomes" id="UP000248326">
    <property type="component" value="Unassembled WGS sequence"/>
</dbReference>
<dbReference type="PANTHER" id="PTHR30040">
    <property type="entry name" value="THIAMINE BIOSYNTHESIS LIPOPROTEIN APBE"/>
    <property type="match status" value="1"/>
</dbReference>
<keyword evidence="7 10" id="KW-0460">Magnesium</keyword>
<evidence type="ECO:0000256" key="2">
    <source>
        <dbReference type="ARBA" id="ARBA00016337"/>
    </source>
</evidence>
<feature type="binding site" evidence="11">
    <location>
        <position position="154"/>
    </location>
    <ligand>
        <name>Mg(2+)</name>
        <dbReference type="ChEBI" id="CHEBI:18420"/>
    </ligand>
</feature>
<evidence type="ECO:0000256" key="6">
    <source>
        <dbReference type="ARBA" id="ARBA00022827"/>
    </source>
</evidence>
<dbReference type="GO" id="GO:0046872">
    <property type="term" value="F:metal ion binding"/>
    <property type="evidence" value="ECO:0007669"/>
    <property type="project" value="UniProtKB-UniRule"/>
</dbReference>
<keyword evidence="5 10" id="KW-0479">Metal-binding</keyword>
<dbReference type="PIRSF" id="PIRSF006268">
    <property type="entry name" value="ApbE"/>
    <property type="match status" value="1"/>
</dbReference>
<keyword evidence="12" id="KW-0449">Lipoprotein</keyword>
<dbReference type="PANTHER" id="PTHR30040:SF2">
    <property type="entry name" value="FAD:PROTEIN FMN TRANSFERASE"/>
    <property type="match status" value="1"/>
</dbReference>
<dbReference type="GO" id="GO:0016740">
    <property type="term" value="F:transferase activity"/>
    <property type="evidence" value="ECO:0007669"/>
    <property type="project" value="UniProtKB-UniRule"/>
</dbReference>
<comment type="similarity">
    <text evidence="10">Belongs to the ApbE family.</text>
</comment>
<evidence type="ECO:0000256" key="3">
    <source>
        <dbReference type="ARBA" id="ARBA00022630"/>
    </source>
</evidence>
<comment type="catalytic activity">
    <reaction evidence="9 10">
        <text>L-threonyl-[protein] + FAD = FMN-L-threonyl-[protein] + AMP + H(+)</text>
        <dbReference type="Rhea" id="RHEA:36847"/>
        <dbReference type="Rhea" id="RHEA-COMP:11060"/>
        <dbReference type="Rhea" id="RHEA-COMP:11061"/>
        <dbReference type="ChEBI" id="CHEBI:15378"/>
        <dbReference type="ChEBI" id="CHEBI:30013"/>
        <dbReference type="ChEBI" id="CHEBI:57692"/>
        <dbReference type="ChEBI" id="CHEBI:74257"/>
        <dbReference type="ChEBI" id="CHEBI:456215"/>
        <dbReference type="EC" id="2.7.1.180"/>
    </reaction>
</comment>
<evidence type="ECO:0000313" key="12">
    <source>
        <dbReference type="EMBL" id="PYE53253.1"/>
    </source>
</evidence>
<dbReference type="InterPro" id="IPR003374">
    <property type="entry name" value="ApbE-like_sf"/>
</dbReference>
<evidence type="ECO:0000256" key="7">
    <source>
        <dbReference type="ARBA" id="ARBA00022842"/>
    </source>
</evidence>
<sequence>MRLSWPRRDVRHDEIVEGVLGTALQLRIVASTRGKALDARDASLREVDRLEGIFSRYREDSELRVWSRTRERRAVSSDLAFVLREARAWWQRSNGAFHPGAGLLADAWREAARRGERPSLDVLAVLARTLRDEPFEIDERGARNATPGGPDLNAIAKGYIVDRAVNAALAVTGVSSVLVNIGGDLRHAGHGEVRAGITDPFASADNARPLDVVTISNSALATSGNVHRGFDIGGTWYSHVLDPRTGEPVSHVVSASVLAKDALTADVLATIVGVVPPHEGLRLADDVGVGVLLVTSDRARHTNRTWPPTALTFKETV</sequence>
<comment type="cofactor">
    <cofactor evidence="11">
        <name>Mg(2+)</name>
        <dbReference type="ChEBI" id="CHEBI:18420"/>
    </cofactor>
    <cofactor evidence="11">
        <name>Mn(2+)</name>
        <dbReference type="ChEBI" id="CHEBI:29035"/>
    </cofactor>
    <text evidence="11">Magnesium. Can also use manganese.</text>
</comment>
<keyword evidence="6 10" id="KW-0274">FAD</keyword>